<dbReference type="SUPFAM" id="SSF52467">
    <property type="entry name" value="DHS-like NAD/FAD-binding domain"/>
    <property type="match status" value="1"/>
</dbReference>
<evidence type="ECO:0000256" key="2">
    <source>
        <dbReference type="ARBA" id="ARBA00009892"/>
    </source>
</evidence>
<dbReference type="STRING" id="3880.A0A072TST9"/>
<gene>
    <name evidence="4" type="ordered locus">MTR_8g079080</name>
</gene>
<reference evidence="5" key="3">
    <citation type="submission" date="2015-04" db="UniProtKB">
        <authorList>
            <consortium name="EnsemblPlants"/>
        </authorList>
    </citation>
    <scope>IDENTIFICATION</scope>
    <source>
        <strain evidence="5">cv. Jemalong A17</strain>
    </source>
</reference>
<evidence type="ECO:0000313" key="4">
    <source>
        <dbReference type="EMBL" id="KEH20482.1"/>
    </source>
</evidence>
<dbReference type="EMBL" id="CM001224">
    <property type="protein sequence ID" value="KEH20482.1"/>
    <property type="molecule type" value="Genomic_DNA"/>
</dbReference>
<dbReference type="InterPro" id="IPR002773">
    <property type="entry name" value="Deoxyhypusine_synthase"/>
</dbReference>
<dbReference type="PANTHER" id="PTHR11703">
    <property type="entry name" value="DEOXYHYPUSINE SYNTHASE"/>
    <property type="match status" value="1"/>
</dbReference>
<dbReference type="Gene3D" id="3.40.910.10">
    <property type="entry name" value="Deoxyhypusine synthase"/>
    <property type="match status" value="1"/>
</dbReference>
<keyword evidence="3" id="KW-0520">NAD</keyword>
<organism evidence="4 6">
    <name type="scientific">Medicago truncatula</name>
    <name type="common">Barrel medic</name>
    <name type="synonym">Medicago tribuloides</name>
    <dbReference type="NCBI Taxonomy" id="3880"/>
    <lineage>
        <taxon>Eukaryota</taxon>
        <taxon>Viridiplantae</taxon>
        <taxon>Streptophyta</taxon>
        <taxon>Embryophyta</taxon>
        <taxon>Tracheophyta</taxon>
        <taxon>Spermatophyta</taxon>
        <taxon>Magnoliopsida</taxon>
        <taxon>eudicotyledons</taxon>
        <taxon>Gunneridae</taxon>
        <taxon>Pentapetalae</taxon>
        <taxon>rosids</taxon>
        <taxon>fabids</taxon>
        <taxon>Fabales</taxon>
        <taxon>Fabaceae</taxon>
        <taxon>Papilionoideae</taxon>
        <taxon>50 kb inversion clade</taxon>
        <taxon>NPAAA clade</taxon>
        <taxon>Hologalegina</taxon>
        <taxon>IRL clade</taxon>
        <taxon>Trifolieae</taxon>
        <taxon>Medicago</taxon>
    </lineage>
</organism>
<evidence type="ECO:0000313" key="5">
    <source>
        <dbReference type="EnsemblPlants" id="KEH20482"/>
    </source>
</evidence>
<dbReference type="InterPro" id="IPR029035">
    <property type="entry name" value="DHS-like_NAD/FAD-binding_dom"/>
</dbReference>
<comment type="similarity">
    <text evidence="2">Belongs to the deoxyhypusine synthase family.</text>
</comment>
<reference evidence="4 6" key="1">
    <citation type="journal article" date="2011" name="Nature">
        <title>The Medicago genome provides insight into the evolution of rhizobial symbioses.</title>
        <authorList>
            <person name="Young N.D."/>
            <person name="Debelle F."/>
            <person name="Oldroyd G.E."/>
            <person name="Geurts R."/>
            <person name="Cannon S.B."/>
            <person name="Udvardi M.K."/>
            <person name="Benedito V.A."/>
            <person name="Mayer K.F."/>
            <person name="Gouzy J."/>
            <person name="Schoof H."/>
            <person name="Van de Peer Y."/>
            <person name="Proost S."/>
            <person name="Cook D.R."/>
            <person name="Meyers B.C."/>
            <person name="Spannagl M."/>
            <person name="Cheung F."/>
            <person name="De Mita S."/>
            <person name="Krishnakumar V."/>
            <person name="Gundlach H."/>
            <person name="Zhou S."/>
            <person name="Mudge J."/>
            <person name="Bharti A.K."/>
            <person name="Murray J.D."/>
            <person name="Naoumkina M.A."/>
            <person name="Rosen B."/>
            <person name="Silverstein K.A."/>
            <person name="Tang H."/>
            <person name="Rombauts S."/>
            <person name="Zhao P.X."/>
            <person name="Zhou P."/>
            <person name="Barbe V."/>
            <person name="Bardou P."/>
            <person name="Bechner M."/>
            <person name="Bellec A."/>
            <person name="Berger A."/>
            <person name="Berges H."/>
            <person name="Bidwell S."/>
            <person name="Bisseling T."/>
            <person name="Choisne N."/>
            <person name="Couloux A."/>
            <person name="Denny R."/>
            <person name="Deshpande S."/>
            <person name="Dai X."/>
            <person name="Doyle J.J."/>
            <person name="Dudez A.M."/>
            <person name="Farmer A.D."/>
            <person name="Fouteau S."/>
            <person name="Franken C."/>
            <person name="Gibelin C."/>
            <person name="Gish J."/>
            <person name="Goldstein S."/>
            <person name="Gonzalez A.J."/>
            <person name="Green P.J."/>
            <person name="Hallab A."/>
            <person name="Hartog M."/>
            <person name="Hua A."/>
            <person name="Humphray S.J."/>
            <person name="Jeong D.H."/>
            <person name="Jing Y."/>
            <person name="Jocker A."/>
            <person name="Kenton S.M."/>
            <person name="Kim D.J."/>
            <person name="Klee K."/>
            <person name="Lai H."/>
            <person name="Lang C."/>
            <person name="Lin S."/>
            <person name="Macmil S.L."/>
            <person name="Magdelenat G."/>
            <person name="Matthews L."/>
            <person name="McCorrison J."/>
            <person name="Monaghan E.L."/>
            <person name="Mun J.H."/>
            <person name="Najar F.Z."/>
            <person name="Nicholson C."/>
            <person name="Noirot C."/>
            <person name="O'Bleness M."/>
            <person name="Paule C.R."/>
            <person name="Poulain J."/>
            <person name="Prion F."/>
            <person name="Qin B."/>
            <person name="Qu C."/>
            <person name="Retzel E.F."/>
            <person name="Riddle C."/>
            <person name="Sallet E."/>
            <person name="Samain S."/>
            <person name="Samson N."/>
            <person name="Sanders I."/>
            <person name="Saurat O."/>
            <person name="Scarpelli C."/>
            <person name="Schiex T."/>
            <person name="Segurens B."/>
            <person name="Severin A.J."/>
            <person name="Sherrier D.J."/>
            <person name="Shi R."/>
            <person name="Sims S."/>
            <person name="Singer S.R."/>
            <person name="Sinharoy S."/>
            <person name="Sterck L."/>
            <person name="Viollet A."/>
            <person name="Wang B.B."/>
            <person name="Wang K."/>
            <person name="Wang M."/>
            <person name="Wang X."/>
            <person name="Warfsmann J."/>
            <person name="Weissenbach J."/>
            <person name="White D.D."/>
            <person name="White J.D."/>
            <person name="Wiley G.B."/>
            <person name="Wincker P."/>
            <person name="Xing Y."/>
            <person name="Yang L."/>
            <person name="Yao Z."/>
            <person name="Ying F."/>
            <person name="Zhai J."/>
            <person name="Zhou L."/>
            <person name="Zuber A."/>
            <person name="Denarie J."/>
            <person name="Dixon R.A."/>
            <person name="May G.D."/>
            <person name="Schwartz D.C."/>
            <person name="Rogers J."/>
            <person name="Quetier F."/>
            <person name="Town C.D."/>
            <person name="Roe B.A."/>
        </authorList>
    </citation>
    <scope>NUCLEOTIDE SEQUENCE [LARGE SCALE GENOMIC DNA]</scope>
    <source>
        <strain evidence="4">A17</strain>
        <strain evidence="5 6">cv. Jemalong A17</strain>
    </source>
</reference>
<evidence type="ECO:0000256" key="1">
    <source>
        <dbReference type="ARBA" id="ARBA00001911"/>
    </source>
</evidence>
<dbReference type="InterPro" id="IPR036982">
    <property type="entry name" value="Deoxyhypusine_synthase_sf"/>
</dbReference>
<proteinExistence type="inferred from homology"/>
<reference evidence="4 6" key="2">
    <citation type="journal article" date="2014" name="BMC Genomics">
        <title>An improved genome release (version Mt4.0) for the model legume Medicago truncatula.</title>
        <authorList>
            <person name="Tang H."/>
            <person name="Krishnakumar V."/>
            <person name="Bidwell S."/>
            <person name="Rosen B."/>
            <person name="Chan A."/>
            <person name="Zhou S."/>
            <person name="Gentzbittel L."/>
            <person name="Childs K.L."/>
            <person name="Yandell M."/>
            <person name="Gundlach H."/>
            <person name="Mayer K.F."/>
            <person name="Schwartz D.C."/>
            <person name="Town C.D."/>
        </authorList>
    </citation>
    <scope>GENOME REANNOTATION</scope>
    <source>
        <strain evidence="4">A17</strain>
        <strain evidence="5 6">cv. Jemalong A17</strain>
    </source>
</reference>
<accession>A0A072TST9</accession>
<dbReference type="PANTHER" id="PTHR11703:SF0">
    <property type="entry name" value="DEOXYHYPUSINE SYNTHASE"/>
    <property type="match status" value="1"/>
</dbReference>
<dbReference type="Pfam" id="PF01916">
    <property type="entry name" value="DS"/>
    <property type="match status" value="1"/>
</dbReference>
<evidence type="ECO:0000256" key="3">
    <source>
        <dbReference type="ARBA" id="ARBA00023027"/>
    </source>
</evidence>
<sequence>MRQLGKKSGDERDKIIEKTKTKVGKGGNVGLLGGGRLESSGTGGNNIPVYCPGLTDGSLGDMLSFHSFHNTGGPDNPGLNVDIVQGFYSILFTLYCMDDFETIGIK</sequence>
<dbReference type="EnsemblPlants" id="KEH20482">
    <property type="protein sequence ID" value="KEH20482"/>
    <property type="gene ID" value="MTR_8g079080"/>
</dbReference>
<evidence type="ECO:0000313" key="6">
    <source>
        <dbReference type="Proteomes" id="UP000002051"/>
    </source>
</evidence>
<dbReference type="Proteomes" id="UP000002051">
    <property type="component" value="Chromosome 8"/>
</dbReference>
<comment type="cofactor">
    <cofactor evidence="1">
        <name>NAD(+)</name>
        <dbReference type="ChEBI" id="CHEBI:57540"/>
    </cofactor>
</comment>
<keyword evidence="6" id="KW-1185">Reference proteome</keyword>
<protein>
    <submittedName>
        <fullName evidence="4">Deoxyhypusine synthase</fullName>
    </submittedName>
</protein>
<dbReference type="HOGENOM" id="CLU_2227183_0_0_1"/>
<dbReference type="AlphaFoldDB" id="A0A072TST9"/>
<name>A0A072TST9_MEDTR</name>